<dbReference type="STRING" id="755172.HMPREF1863_00413"/>
<proteinExistence type="predicted"/>
<protein>
    <submittedName>
        <fullName evidence="1">Uncharacterized protein</fullName>
    </submittedName>
</protein>
<keyword evidence="2" id="KW-1185">Reference proteome</keyword>
<feature type="non-terminal residue" evidence="1">
    <location>
        <position position="52"/>
    </location>
</feature>
<organism evidence="1 2">
    <name type="scientific">Aedoeadaptatus coxii</name>
    <dbReference type="NCBI Taxonomy" id="755172"/>
    <lineage>
        <taxon>Bacteria</taxon>
        <taxon>Bacillati</taxon>
        <taxon>Bacillota</taxon>
        <taxon>Tissierellia</taxon>
        <taxon>Tissierellales</taxon>
        <taxon>Peptoniphilaceae</taxon>
        <taxon>Aedoeadaptatus</taxon>
    </lineage>
</organism>
<evidence type="ECO:0000313" key="2">
    <source>
        <dbReference type="Proteomes" id="UP000070442"/>
    </source>
</evidence>
<reference evidence="2" key="1">
    <citation type="submission" date="2016-01" db="EMBL/GenBank/DDBJ databases">
        <authorList>
            <person name="Mitreva M."/>
            <person name="Pepin K.H."/>
            <person name="Mihindukulasuriya K.A."/>
            <person name="Fulton R."/>
            <person name="Fronick C."/>
            <person name="O'Laughlin M."/>
            <person name="Miner T."/>
            <person name="Herter B."/>
            <person name="Rosa B.A."/>
            <person name="Cordes M."/>
            <person name="Tomlinson C."/>
            <person name="Wollam A."/>
            <person name="Palsikar V.B."/>
            <person name="Mardis E.R."/>
            <person name="Wilson R.K."/>
        </authorList>
    </citation>
    <scope>NUCLEOTIDE SEQUENCE [LARGE SCALE GENOMIC DNA]</scope>
    <source>
        <strain evidence="2">DNF00729</strain>
    </source>
</reference>
<gene>
    <name evidence="1" type="ORF">HMPREF1863_00413</name>
</gene>
<evidence type="ECO:0000313" key="1">
    <source>
        <dbReference type="EMBL" id="KXB68000.1"/>
    </source>
</evidence>
<comment type="caution">
    <text evidence="1">The sequence shown here is derived from an EMBL/GenBank/DDBJ whole genome shotgun (WGS) entry which is preliminary data.</text>
</comment>
<dbReference type="Proteomes" id="UP000070442">
    <property type="component" value="Unassembled WGS sequence"/>
</dbReference>
<name>A0A134AKB8_9FIRM</name>
<sequence length="52" mass="6162">MIFKIFIFHLFFIFSILPNRRADGNMKSESYEELIPVISSHKKRDAFAPLFV</sequence>
<dbReference type="EMBL" id="LSDG01000010">
    <property type="protein sequence ID" value="KXB68000.1"/>
    <property type="molecule type" value="Genomic_DNA"/>
</dbReference>
<accession>A0A134AKB8</accession>
<dbReference type="AlphaFoldDB" id="A0A134AKB8"/>